<protein>
    <submittedName>
        <fullName evidence="2">Uncharacterized protein</fullName>
    </submittedName>
</protein>
<dbReference type="EMBL" id="AWSU01000037">
    <property type="protein sequence ID" value="ERI80104.1"/>
    <property type="molecule type" value="Genomic_DNA"/>
</dbReference>
<accession>A0ABC9U2V2</accession>
<keyword evidence="1" id="KW-1133">Transmembrane helix</keyword>
<dbReference type="Proteomes" id="UP000016491">
    <property type="component" value="Unassembled WGS sequence"/>
</dbReference>
<keyword evidence="1" id="KW-0812">Transmembrane</keyword>
<gene>
    <name evidence="2" type="ORF">CLOSYM_00453</name>
</gene>
<dbReference type="AlphaFoldDB" id="A0ABC9U2V2"/>
<feature type="transmembrane region" description="Helical" evidence="1">
    <location>
        <begin position="12"/>
        <end position="29"/>
    </location>
</feature>
<organism evidence="2 3">
    <name type="scientific">[Clostridium] symbiosum ATCC 14940</name>
    <dbReference type="NCBI Taxonomy" id="411472"/>
    <lineage>
        <taxon>Bacteria</taxon>
        <taxon>Bacillati</taxon>
        <taxon>Bacillota</taxon>
        <taxon>Clostridia</taxon>
        <taxon>Lachnospirales</taxon>
        <taxon>Lachnospiraceae</taxon>
        <taxon>Otoolea</taxon>
    </lineage>
</organism>
<comment type="caution">
    <text evidence="2">The sequence shown here is derived from an EMBL/GenBank/DDBJ whole genome shotgun (WGS) entry which is preliminary data.</text>
</comment>
<evidence type="ECO:0000313" key="2">
    <source>
        <dbReference type="EMBL" id="ERI80104.1"/>
    </source>
</evidence>
<evidence type="ECO:0000313" key="3">
    <source>
        <dbReference type="Proteomes" id="UP000016491"/>
    </source>
</evidence>
<reference evidence="2 3" key="1">
    <citation type="submission" date="2013-07" db="EMBL/GenBank/DDBJ databases">
        <authorList>
            <person name="Weinstock G."/>
            <person name="Sodergren E."/>
            <person name="Wylie T."/>
            <person name="Fulton L."/>
            <person name="Fulton R."/>
            <person name="Fronick C."/>
            <person name="O'Laughlin M."/>
            <person name="Godfrey J."/>
            <person name="Miner T."/>
            <person name="Herter B."/>
            <person name="Appelbaum E."/>
            <person name="Cordes M."/>
            <person name="Lek S."/>
            <person name="Wollam A."/>
            <person name="Pepin K.H."/>
            <person name="Palsikar V.B."/>
            <person name="Mitreva M."/>
            <person name="Wilson R.K."/>
        </authorList>
    </citation>
    <scope>NUCLEOTIDE SEQUENCE [LARGE SCALE GENOMIC DNA]</scope>
    <source>
        <strain evidence="2 3">ATCC 14940</strain>
    </source>
</reference>
<name>A0ABC9U2V2_CLOSY</name>
<keyword evidence="1" id="KW-0472">Membrane</keyword>
<proteinExistence type="predicted"/>
<evidence type="ECO:0000256" key="1">
    <source>
        <dbReference type="SAM" id="Phobius"/>
    </source>
</evidence>
<sequence>MMVQHVRLPNETSFIYLFYYSSSLLFPFMKPHKTLLSPHICILL</sequence>